<dbReference type="Proteomes" id="UP000036959">
    <property type="component" value="Unassembled WGS sequence"/>
</dbReference>
<keyword evidence="3" id="KW-1185">Reference proteome</keyword>
<evidence type="ECO:0000313" key="3">
    <source>
        <dbReference type="Proteomes" id="UP000036959"/>
    </source>
</evidence>
<reference evidence="3" key="1">
    <citation type="submission" date="2015-06" db="EMBL/GenBank/DDBJ databases">
        <title>Comparative genomics of Burkholderia leaf nodule symbionts.</title>
        <authorList>
            <person name="Carlier A."/>
            <person name="Eberl L."/>
            <person name="Pinto-Carbo M."/>
        </authorList>
    </citation>
    <scope>NUCLEOTIDE SEQUENCE [LARGE SCALE GENOMIC DNA]</scope>
    <source>
        <strain evidence="3">UZHbot4</strain>
    </source>
</reference>
<name>A0A0L0M4P5_9BURK</name>
<keyword evidence="1" id="KW-0812">Transmembrane</keyword>
<accession>A0A0L0M4P5</accession>
<feature type="transmembrane region" description="Helical" evidence="1">
    <location>
        <begin position="9"/>
        <end position="28"/>
    </location>
</feature>
<keyword evidence="1" id="KW-1133">Transmembrane helix</keyword>
<dbReference type="EMBL" id="LFJJ01000291">
    <property type="protein sequence ID" value="KND56974.1"/>
    <property type="molecule type" value="Genomic_DNA"/>
</dbReference>
<protein>
    <submittedName>
        <fullName evidence="2">Uncharacterized protein</fullName>
    </submittedName>
</protein>
<evidence type="ECO:0000313" key="2">
    <source>
        <dbReference type="EMBL" id="KND56974.1"/>
    </source>
</evidence>
<dbReference type="AlphaFoldDB" id="A0A0L0M4P5"/>
<organism evidence="2 3">
    <name type="scientific">Candidatus Burkholderia verschuerenii</name>
    <dbReference type="NCBI Taxonomy" id="242163"/>
    <lineage>
        <taxon>Bacteria</taxon>
        <taxon>Pseudomonadati</taxon>
        <taxon>Pseudomonadota</taxon>
        <taxon>Betaproteobacteria</taxon>
        <taxon>Burkholderiales</taxon>
        <taxon>Burkholderiaceae</taxon>
        <taxon>Burkholderia</taxon>
    </lineage>
</organism>
<gene>
    <name evidence="2" type="ORF">BVER_00385c</name>
</gene>
<keyword evidence="1" id="KW-0472">Membrane</keyword>
<feature type="transmembrane region" description="Helical" evidence="1">
    <location>
        <begin position="85"/>
        <end position="105"/>
    </location>
</feature>
<dbReference type="PATRIC" id="fig|242163.4.peg.3995"/>
<sequence length="141" mass="15693">MRLGRFDVAAWTVAFWLPAFMGAVEYVLRIAFAQPGEDSFFPISLVTSGISQSVMSAMVAREVGARGTRHQLIERFERASRQSNLGVFAALAGVLLWIYLLLASFNEAVRAILPMHHFLESLVYYALCVNVTSCRETVSKC</sequence>
<evidence type="ECO:0000256" key="1">
    <source>
        <dbReference type="SAM" id="Phobius"/>
    </source>
</evidence>
<comment type="caution">
    <text evidence="2">The sequence shown here is derived from an EMBL/GenBank/DDBJ whole genome shotgun (WGS) entry which is preliminary data.</text>
</comment>
<proteinExistence type="predicted"/>